<dbReference type="InterPro" id="IPR012341">
    <property type="entry name" value="6hp_glycosidase-like_sf"/>
</dbReference>
<reference evidence="16" key="1">
    <citation type="submission" date="2024-06" db="EMBL/GenBank/DDBJ databases">
        <authorList>
            <person name="Liu X."/>
            <person name="Lenzi L."/>
            <person name="Haldenby T S."/>
            <person name="Uol C."/>
        </authorList>
    </citation>
    <scope>NUCLEOTIDE SEQUENCE</scope>
</reference>
<evidence type="ECO:0000256" key="8">
    <source>
        <dbReference type="ARBA" id="ARBA00023136"/>
    </source>
</evidence>
<feature type="domain" description="Glycosyl hydrolase family 63 C-terminal" evidence="14">
    <location>
        <begin position="372"/>
        <end position="886"/>
    </location>
</feature>
<proteinExistence type="inferred from homology"/>
<feature type="compositionally biased region" description="Basic and acidic residues" evidence="13">
    <location>
        <begin position="1"/>
        <end position="10"/>
    </location>
</feature>
<feature type="domain" description="Glycosyl hydrolase family 63 N-terminal" evidence="15">
    <location>
        <begin position="125"/>
        <end position="277"/>
    </location>
</feature>
<evidence type="ECO:0000256" key="12">
    <source>
        <dbReference type="RuleBase" id="RU368089"/>
    </source>
</evidence>
<sequence>MPKGKVIDVRPKKRKHNHKPDEPPSPSVGADRPKRIPDHIQHQSDRIRLTKSKNRGHSDRCLALDFPFSGKLQKRIFVGSLVLGILAAFIGVLVHQISSWHQSQLVKTPINLPTVIPKDRTPDELFWGSYRPGFYFGMRYRRPHSLLVGLIWTVQDPQNPKFRHTCDLNDGVLSYNWLEHDGRNFGTQQIVDTQHIITVSFMKHLVAGTGNDWTVRISAVARNLTQPAKPLSLIVYFYYPDASQEYAFVPTVEGQAATSITGHTVDLGEHEIIFHPTSDRIQLSSLICKIPSEDMILRTMLNGMGFRRDTGHMSLVGHVGTMDKEEISNAWFYEITVNPPVMSHEFDTTQTGKTALEVQFIQLGQTTDPVVGKRFDNELASLSARFHRKFIDRFPVDATKFTERQVNLSKIAVSNLLGGIGYFYGSSLVKSAYTGPEPVRMWNAPLFTATPSRPMFPRGFLWDEGFHGLVLARWDPELAMETTGHWLDLMNGEGWIAREQILGEDARTRVPSQFIVQDNTVANPPALMLTIEALMDSLPKLMSSEANRFRHWSALVLPRLHAWYQWLNRTQFGPVPLSYRWRGRNPKEIHQLNPLTFSSGFDDYPRASHPSDAERHLDLHCWMTLSARIIARLASFVAQYIQTETGHQRLQKLGEARTLAADYAHWAEMLSDQATMDKLYWSEKFGRYADYGLHTDAVRLRPPDRSPSQSPPDAPLEEPKLIRVADETPTLQLITSSFGYVNLFPLFLRLIPPNSPRLPRLISDLSDKSLLWSDHGLRSLSKNSPFYHRSNTKDDPPYWRGAIWLNINYLAVRSLRYYASHAHTPSNVAQLASQLSERLAQNLAKTVLGELERTGFLWEQYDDVTGRGQRAHPFTGWTSLISLILSD</sequence>
<evidence type="ECO:0000256" key="13">
    <source>
        <dbReference type="SAM" id="MobiDB-lite"/>
    </source>
</evidence>
<evidence type="ECO:0000259" key="14">
    <source>
        <dbReference type="Pfam" id="PF03200"/>
    </source>
</evidence>
<evidence type="ECO:0000256" key="2">
    <source>
        <dbReference type="ARBA" id="ARBA00010833"/>
    </source>
</evidence>
<dbReference type="EC" id="3.2.1.106" evidence="11 12"/>
<dbReference type="Pfam" id="PF16923">
    <property type="entry name" value="Glyco_hydro_63N"/>
    <property type="match status" value="1"/>
</dbReference>
<dbReference type="Gene3D" id="1.50.10.10">
    <property type="match status" value="1"/>
</dbReference>
<evidence type="ECO:0000256" key="1">
    <source>
        <dbReference type="ARBA" id="ARBA00004648"/>
    </source>
</evidence>
<dbReference type="GO" id="GO:0005789">
    <property type="term" value="C:endoplasmic reticulum membrane"/>
    <property type="evidence" value="ECO:0007669"/>
    <property type="project" value="UniProtKB-SubCell"/>
</dbReference>
<name>A0AAV2TU83_CALDB</name>
<dbReference type="Pfam" id="PF03200">
    <property type="entry name" value="Glyco_hydro_63"/>
    <property type="match status" value="1"/>
</dbReference>
<comment type="similarity">
    <text evidence="2 12">Belongs to the glycosyl hydrolase 63 family.</text>
</comment>
<dbReference type="EMBL" id="CAXLJL010000556">
    <property type="protein sequence ID" value="CAL5138952.1"/>
    <property type="molecule type" value="Genomic_DNA"/>
</dbReference>
<dbReference type="InterPro" id="IPR008928">
    <property type="entry name" value="6-hairpin_glycosidase_sf"/>
</dbReference>
<comment type="caution">
    <text evidence="16">The sequence shown here is derived from an EMBL/GenBank/DDBJ whole genome shotgun (WGS) entry which is preliminary data.</text>
</comment>
<evidence type="ECO:0000313" key="16">
    <source>
        <dbReference type="EMBL" id="CAL5138952.1"/>
    </source>
</evidence>
<dbReference type="GO" id="GO:0004573">
    <property type="term" value="F:Glc3Man9GlcNAc2 oligosaccharide glucosidase activity"/>
    <property type="evidence" value="ECO:0007669"/>
    <property type="project" value="UniProtKB-UniRule"/>
</dbReference>
<keyword evidence="3 12" id="KW-0812">Transmembrane</keyword>
<keyword evidence="6" id="KW-0735">Signal-anchor</keyword>
<evidence type="ECO:0000256" key="5">
    <source>
        <dbReference type="ARBA" id="ARBA00022824"/>
    </source>
</evidence>
<dbReference type="InterPro" id="IPR038518">
    <property type="entry name" value="Glyco_hydro_63N_sf"/>
</dbReference>
<keyword evidence="7 12" id="KW-1133">Transmembrane helix</keyword>
<dbReference type="InterPro" id="IPR004888">
    <property type="entry name" value="Glycoside_hydrolase_63"/>
</dbReference>
<evidence type="ECO:0000259" key="15">
    <source>
        <dbReference type="Pfam" id="PF16923"/>
    </source>
</evidence>
<dbReference type="AlphaFoldDB" id="A0AAV2TU83"/>
<dbReference type="CDD" id="cd16364">
    <property type="entry name" value="T3SC_I-like"/>
    <property type="match status" value="1"/>
</dbReference>
<comment type="catalytic activity">
    <reaction evidence="12">
        <text>N(4)-(alpha-D-Glc-(1-&gt;2)-alpha-D-Glc-(1-&gt;3)-alpha-D-Glc-(1-&gt;3)-alpha-D-Man-(1-&gt;2)-alpha-D-Man-(1-&gt;2)-alpha-D-Man-(1-&gt;3)-[alpha-D-Man-(1-&gt;2)-alpha-D-Man-(1-&gt;3)-[alpha-D-Man-(1-&gt;2)-alpha-D-Man-(1-&gt;6)]-alpha-D-Man-(1-&gt;6)]-beta-D-Man-(1-&gt;4)-beta-D-GlcNAc-(1-&gt;4)-beta-D-GlcNAc)-L-asparaginyl-[protein] + H2O = N(4)-(alpha-D-Glc-(1-&gt;3)-alpha-D-Glc-(1-&gt;3)-alpha-D-Man-(1-&gt;2)-alpha-D-Man-(1-&gt;2)-alpha-D-Man-(1-&gt;3)-[alpha-D-Man-(1-&gt;2)-alpha-D-Man-(1-&gt;3)-[alpha-D-Man-(1-&gt;2)-alpha-D-Man-(1-&gt;6)]-alpha-D-Man-(1-&gt;6)]-beta-D-Man-(1-&gt;4)-beta-D-GlcNAc-(1-&gt;4)-beta-D-GlcNAc)-L-asparaginyl-[protein] + beta-D-glucose</text>
        <dbReference type="Rhea" id="RHEA:55988"/>
        <dbReference type="Rhea" id="RHEA-COMP:12806"/>
        <dbReference type="Rhea" id="RHEA-COMP:14355"/>
        <dbReference type="ChEBI" id="CHEBI:15377"/>
        <dbReference type="ChEBI" id="CHEBI:15903"/>
        <dbReference type="ChEBI" id="CHEBI:59082"/>
        <dbReference type="ChEBI" id="CHEBI:132537"/>
        <dbReference type="EC" id="3.2.1.106"/>
    </reaction>
</comment>
<dbReference type="InterPro" id="IPR031335">
    <property type="entry name" value="Glyco_hydro_63_C"/>
</dbReference>
<dbReference type="SUPFAM" id="SSF48208">
    <property type="entry name" value="Six-hairpin glycosidases"/>
    <property type="match status" value="1"/>
</dbReference>
<evidence type="ECO:0000313" key="17">
    <source>
        <dbReference type="Proteomes" id="UP001497525"/>
    </source>
</evidence>
<evidence type="ECO:0000256" key="10">
    <source>
        <dbReference type="ARBA" id="ARBA00023295"/>
    </source>
</evidence>
<keyword evidence="5 12" id="KW-0256">Endoplasmic reticulum</keyword>
<comment type="subcellular location">
    <subcellularLocation>
        <location evidence="1 12">Endoplasmic reticulum membrane</location>
        <topology evidence="1 12">Single-pass type II membrane protein</topology>
    </subcellularLocation>
</comment>
<evidence type="ECO:0000256" key="6">
    <source>
        <dbReference type="ARBA" id="ARBA00022968"/>
    </source>
</evidence>
<organism evidence="16 17">
    <name type="scientific">Calicophoron daubneyi</name>
    <name type="common">Rumen fluke</name>
    <name type="synonym">Paramphistomum daubneyi</name>
    <dbReference type="NCBI Taxonomy" id="300641"/>
    <lineage>
        <taxon>Eukaryota</taxon>
        <taxon>Metazoa</taxon>
        <taxon>Spiralia</taxon>
        <taxon>Lophotrochozoa</taxon>
        <taxon>Platyhelminthes</taxon>
        <taxon>Trematoda</taxon>
        <taxon>Digenea</taxon>
        <taxon>Plagiorchiida</taxon>
        <taxon>Pronocephalata</taxon>
        <taxon>Paramphistomoidea</taxon>
        <taxon>Paramphistomidae</taxon>
        <taxon>Calicophoron</taxon>
    </lineage>
</organism>
<feature type="region of interest" description="Disordered" evidence="13">
    <location>
        <begin position="699"/>
        <end position="719"/>
    </location>
</feature>
<dbReference type="GO" id="GO:0009311">
    <property type="term" value="P:oligosaccharide metabolic process"/>
    <property type="evidence" value="ECO:0007669"/>
    <property type="project" value="UniProtKB-UniRule"/>
</dbReference>
<dbReference type="PANTHER" id="PTHR10412">
    <property type="entry name" value="MANNOSYL-OLIGOSACCHARIDE GLUCOSIDASE"/>
    <property type="match status" value="1"/>
</dbReference>
<gene>
    <name evidence="16" type="ORF">CDAUBV1_LOCUS14013</name>
</gene>
<feature type="transmembrane region" description="Helical" evidence="12">
    <location>
        <begin position="76"/>
        <end position="97"/>
    </location>
</feature>
<keyword evidence="4 12" id="KW-0378">Hydrolase</keyword>
<evidence type="ECO:0000256" key="4">
    <source>
        <dbReference type="ARBA" id="ARBA00022801"/>
    </source>
</evidence>
<dbReference type="InterPro" id="IPR031631">
    <property type="entry name" value="Glyco_hydro_63N"/>
</dbReference>
<feature type="compositionally biased region" description="Basic and acidic residues" evidence="13">
    <location>
        <begin position="31"/>
        <end position="41"/>
    </location>
</feature>
<dbReference type="GO" id="GO:0006487">
    <property type="term" value="P:protein N-linked glycosylation"/>
    <property type="evidence" value="ECO:0007669"/>
    <property type="project" value="UniProtKB-UniRule"/>
</dbReference>
<accession>A0AAV2TU83</accession>
<keyword evidence="10 12" id="KW-0326">Glycosidase</keyword>
<comment type="function">
    <text evidence="12">Cleaves the distal alpha 1,2-linked glucose residue from the Glc(3)Man(9)GlcNAc(2) oligosaccharide precursor.</text>
</comment>
<dbReference type="Gene3D" id="2.70.98.110">
    <property type="entry name" value="Glycosyl hydrolase family 63, N-terminal domain"/>
    <property type="match status" value="1"/>
</dbReference>
<dbReference type="Proteomes" id="UP001497525">
    <property type="component" value="Unassembled WGS sequence"/>
</dbReference>
<evidence type="ECO:0000256" key="11">
    <source>
        <dbReference type="ARBA" id="ARBA00038888"/>
    </source>
</evidence>
<evidence type="ECO:0000256" key="3">
    <source>
        <dbReference type="ARBA" id="ARBA00022692"/>
    </source>
</evidence>
<protein>
    <recommendedName>
        <fullName evidence="11 12">Mannosyl-oligosaccharide glucosidase</fullName>
        <ecNumber evidence="11 12">3.2.1.106</ecNumber>
    </recommendedName>
</protein>
<feature type="region of interest" description="Disordered" evidence="13">
    <location>
        <begin position="1"/>
        <end position="41"/>
    </location>
</feature>
<keyword evidence="8 12" id="KW-0472">Membrane</keyword>
<evidence type="ECO:0000256" key="7">
    <source>
        <dbReference type="ARBA" id="ARBA00022989"/>
    </source>
</evidence>
<keyword evidence="9" id="KW-0325">Glycoprotein</keyword>
<dbReference type="PANTHER" id="PTHR10412:SF11">
    <property type="entry name" value="MANNOSYL-OLIGOSACCHARIDE GLUCOSIDASE"/>
    <property type="match status" value="1"/>
</dbReference>
<evidence type="ECO:0000256" key="9">
    <source>
        <dbReference type="ARBA" id="ARBA00023180"/>
    </source>
</evidence>